<protein>
    <submittedName>
        <fullName evidence="2">Uncharacterized protein</fullName>
    </submittedName>
</protein>
<name>A0A399S183_9BACT</name>
<comment type="caution">
    <text evidence="2">The sequence shown here is derived from an EMBL/GenBank/DDBJ whole genome shotgun (WGS) entry which is preliminary data.</text>
</comment>
<dbReference type="Proteomes" id="UP000266005">
    <property type="component" value="Unassembled WGS sequence"/>
</dbReference>
<reference evidence="3" key="1">
    <citation type="submission" date="2018-08" db="EMBL/GenBank/DDBJ databases">
        <title>Mucilaginibacter sp. MYSH2.</title>
        <authorList>
            <person name="Seo T."/>
        </authorList>
    </citation>
    <scope>NUCLEOTIDE SEQUENCE [LARGE SCALE GENOMIC DNA]</scope>
    <source>
        <strain evidence="3">KIRAN</strain>
    </source>
</reference>
<evidence type="ECO:0000313" key="3">
    <source>
        <dbReference type="Proteomes" id="UP000266005"/>
    </source>
</evidence>
<dbReference type="OrthoDB" id="1467785at2"/>
<keyword evidence="1" id="KW-0812">Transmembrane</keyword>
<sequence length="168" mass="18528">MKNFNFRERNLLAGPHLLGVLLLLAGVFTLVSPAFLKNESSTERVLLVGTGAVTLGLLIVSSYDGTLIDFTKNRFKKYFSIGGYKFGDWISLPNIVSVKVISASYISTNTPNGISPTVSGRIIRFKAVLYSNASKPEFSFVYSNRDKALKHAKLLAFKFKADLIVDDI</sequence>
<dbReference type="AlphaFoldDB" id="A0A399S183"/>
<feature type="transmembrane region" description="Helical" evidence="1">
    <location>
        <begin position="45"/>
        <end position="68"/>
    </location>
</feature>
<gene>
    <name evidence="2" type="ORF">D1627_14615</name>
</gene>
<keyword evidence="1" id="KW-1133">Transmembrane helix</keyword>
<proteinExistence type="predicted"/>
<keyword evidence="1" id="KW-0472">Membrane</keyword>
<accession>A0A399S183</accession>
<evidence type="ECO:0000256" key="1">
    <source>
        <dbReference type="SAM" id="Phobius"/>
    </source>
</evidence>
<keyword evidence="3" id="KW-1185">Reference proteome</keyword>
<organism evidence="2 3">
    <name type="scientific">Pontibacter oryzae</name>
    <dbReference type="NCBI Taxonomy" id="2304593"/>
    <lineage>
        <taxon>Bacteria</taxon>
        <taxon>Pseudomonadati</taxon>
        <taxon>Bacteroidota</taxon>
        <taxon>Cytophagia</taxon>
        <taxon>Cytophagales</taxon>
        <taxon>Hymenobacteraceae</taxon>
        <taxon>Pontibacter</taxon>
    </lineage>
</organism>
<dbReference type="EMBL" id="QWGE01000004">
    <property type="protein sequence ID" value="RIJ37038.1"/>
    <property type="molecule type" value="Genomic_DNA"/>
</dbReference>
<evidence type="ECO:0000313" key="2">
    <source>
        <dbReference type="EMBL" id="RIJ37038.1"/>
    </source>
</evidence>
<dbReference type="RefSeq" id="WP_119432974.1">
    <property type="nucleotide sequence ID" value="NZ_QWGE01000004.1"/>
</dbReference>